<name>A0A7Z0EPS1_9ACTN</name>
<keyword evidence="2" id="KW-1185">Reference proteome</keyword>
<dbReference type="Proteomes" id="UP000572051">
    <property type="component" value="Unassembled WGS sequence"/>
</dbReference>
<protein>
    <recommendedName>
        <fullName evidence="3">Integrase</fullName>
    </recommendedName>
</protein>
<dbReference type="RefSeq" id="WP_179824178.1">
    <property type="nucleotide sequence ID" value="NZ_JACCFS010000001.1"/>
</dbReference>
<dbReference type="AlphaFoldDB" id="A0A7Z0EPS1"/>
<dbReference type="EMBL" id="JACCFS010000001">
    <property type="protein sequence ID" value="NYJ35173.1"/>
    <property type="molecule type" value="Genomic_DNA"/>
</dbReference>
<evidence type="ECO:0008006" key="3">
    <source>
        <dbReference type="Google" id="ProtNLM"/>
    </source>
</evidence>
<accession>A0A7Z0EPS1</accession>
<comment type="caution">
    <text evidence="1">The sequence shown here is derived from an EMBL/GenBank/DDBJ whole genome shotgun (WGS) entry which is preliminary data.</text>
</comment>
<reference evidence="1 2" key="1">
    <citation type="submission" date="2020-07" db="EMBL/GenBank/DDBJ databases">
        <title>Sequencing the genomes of 1000 actinobacteria strains.</title>
        <authorList>
            <person name="Klenk H.-P."/>
        </authorList>
    </citation>
    <scope>NUCLEOTIDE SEQUENCE [LARGE SCALE GENOMIC DNA]</scope>
    <source>
        <strain evidence="1 2">DSM 44442</strain>
    </source>
</reference>
<proteinExistence type="predicted"/>
<evidence type="ECO:0000313" key="1">
    <source>
        <dbReference type="EMBL" id="NYJ35173.1"/>
    </source>
</evidence>
<organism evidence="1 2">
    <name type="scientific">Nocardiopsis aegyptia</name>
    <dbReference type="NCBI Taxonomy" id="220378"/>
    <lineage>
        <taxon>Bacteria</taxon>
        <taxon>Bacillati</taxon>
        <taxon>Actinomycetota</taxon>
        <taxon>Actinomycetes</taxon>
        <taxon>Streptosporangiales</taxon>
        <taxon>Nocardiopsidaceae</taxon>
        <taxon>Nocardiopsis</taxon>
    </lineage>
</organism>
<gene>
    <name evidence="1" type="ORF">HNR10_003054</name>
</gene>
<sequence>MPFQLAGEAGHPDRANEDFAAVTADGVVLLDGVSAPHGVDTGCAHGVAWYTRRLGGLLAAGLAGDRGLGDVLAEAVTAASALHGPGCDLGNQETPSATVVLVRFAGDHLDYLVLSDSVLLTEHADGTVHAIADTRLDHLRRRLASAPLTAAAGTPERAAELSERGRAIRSHRNVPGGFWTAGADPRAGAEALTGKLSLDGLAGFAAMTDGATRGVELFGSQTWRDCYALAAGDGPAALIDHVRALERADAARRAFTPGKLHDDATVVTWSPA</sequence>
<evidence type="ECO:0000313" key="2">
    <source>
        <dbReference type="Proteomes" id="UP000572051"/>
    </source>
</evidence>